<sequence length="544" mass="57585">MKNKSVKKSRKWLSTLLVCGTLLGTASVAGAVLFVEDEGNQFVSAAVVSDDSSTRSITIHKYSNATDAGTPVADNGAFEASIDTTAHKPLANVPFKVVRVTPKAGATSSTIKADDATTYDVDSAFPEKTQVTNADGELTFDLGAGTTNDGFYLVTELSSASVKTPTVPFVVAVPLTVQGATSSDNSLLYDVNVYPKNDTEEVHLNPVKSLVDTDGTTSAVSIKAGESVTWDLSVDVPADIYTPTTVDTAAIYAEKLQLMDPIDTKSLGAPDFGAITGKATGTVGAVDLVNGTDFTATEEASDGLDDYYTVKIELTKSGMEKVAGYDKVSFQVVTKVLEDKTEGLILNSFDTLYVGPTGEKTPETTNPTPDPNPNDQMPTLPDPKNPDENTPEVKMGNVDVLKTDEAGTPLANAVFKLAASEEDVKAENWVTDADGEVVTLTTDAEGKAEFTGLKVDPESGEQNYYLVETSAPTGYALDGTVHLVTAKNDTDVDAAVVNKDNKWVPNLPMTGDDARLILLVTASVLIVTGGSVLYMYHRKEQDNN</sequence>
<gene>
    <name evidence="6" type="ORF">A5810_000112</name>
</gene>
<dbReference type="AlphaFoldDB" id="A0A242BJW1"/>
<proteinExistence type="predicted"/>
<evidence type="ECO:0000313" key="7">
    <source>
        <dbReference type="Proteomes" id="UP000194885"/>
    </source>
</evidence>
<accession>A0A242BJW1</accession>
<dbReference type="InterPro" id="IPR013783">
    <property type="entry name" value="Ig-like_fold"/>
</dbReference>
<feature type="signal peptide" evidence="3">
    <location>
        <begin position="1"/>
        <end position="31"/>
    </location>
</feature>
<dbReference type="NCBIfam" id="NF033902">
    <property type="entry name" value="iso_D2_wall_anc"/>
    <property type="match status" value="1"/>
</dbReference>
<dbReference type="Pfam" id="PF17802">
    <property type="entry name" value="SpaA"/>
    <property type="match status" value="1"/>
</dbReference>
<feature type="transmembrane region" description="Helical" evidence="2">
    <location>
        <begin position="516"/>
        <end position="536"/>
    </location>
</feature>
<dbReference type="RefSeq" id="WP_086322859.1">
    <property type="nucleotide sequence ID" value="NZ_NGKW01000001.1"/>
</dbReference>
<feature type="region of interest" description="Disordered" evidence="1">
    <location>
        <begin position="352"/>
        <end position="392"/>
    </location>
</feature>
<evidence type="ECO:0000259" key="5">
    <source>
        <dbReference type="Pfam" id="PF17802"/>
    </source>
</evidence>
<evidence type="ECO:0000313" key="6">
    <source>
        <dbReference type="EMBL" id="OTN95807.1"/>
    </source>
</evidence>
<keyword evidence="2" id="KW-0812">Transmembrane</keyword>
<dbReference type="InterPro" id="IPR032364">
    <property type="entry name" value="GramPos_pilinD1_N"/>
</dbReference>
<comment type="caution">
    <text evidence="6">The sequence shown here is derived from an EMBL/GenBank/DDBJ whole genome shotgun (WGS) entry which is preliminary data.</text>
</comment>
<keyword evidence="2" id="KW-1133">Transmembrane helix</keyword>
<keyword evidence="2" id="KW-0472">Membrane</keyword>
<feature type="compositionally biased region" description="Low complexity" evidence="1">
    <location>
        <begin position="355"/>
        <end position="367"/>
    </location>
</feature>
<feature type="domain" description="Gram-positive pilin subunit D1 N-terminal" evidence="4">
    <location>
        <begin position="54"/>
        <end position="197"/>
    </location>
</feature>
<dbReference type="InterPro" id="IPR048052">
    <property type="entry name" value="FM1-like"/>
</dbReference>
<dbReference type="InterPro" id="IPR041033">
    <property type="entry name" value="SpaA_PFL_dom_1"/>
</dbReference>
<reference evidence="6 7" key="1">
    <citation type="submission" date="2017-05" db="EMBL/GenBank/DDBJ databases">
        <title>The Genome Sequence of Enterococcus faecium 7H8_DIV0219.</title>
        <authorList>
            <consortium name="The Broad Institute Genomics Platform"/>
            <consortium name="The Broad Institute Genomic Center for Infectious Diseases"/>
            <person name="Earl A."/>
            <person name="Manson A."/>
            <person name="Schwartman J."/>
            <person name="Gilmore M."/>
            <person name="Abouelleil A."/>
            <person name="Cao P."/>
            <person name="Chapman S."/>
            <person name="Cusick C."/>
            <person name="Shea T."/>
            <person name="Young S."/>
            <person name="Neafsey D."/>
            <person name="Nusbaum C."/>
            <person name="Birren B."/>
        </authorList>
    </citation>
    <scope>NUCLEOTIDE SEQUENCE [LARGE SCALE GENOMIC DNA]</scope>
    <source>
        <strain evidence="6 7">7H8_DIV0219</strain>
    </source>
</reference>
<evidence type="ECO:0008006" key="8">
    <source>
        <dbReference type="Google" id="ProtNLM"/>
    </source>
</evidence>
<dbReference type="Pfam" id="PF16555">
    <property type="entry name" value="GramPos_pilinD1"/>
    <property type="match status" value="1"/>
</dbReference>
<feature type="chain" id="PRO_5011256893" description="SpaH/EbpB family LPXTG-anchored major pilin" evidence="3">
    <location>
        <begin position="32"/>
        <end position="544"/>
    </location>
</feature>
<protein>
    <recommendedName>
        <fullName evidence="8">SpaH/EbpB family LPXTG-anchored major pilin</fullName>
    </recommendedName>
</protein>
<dbReference type="EMBL" id="NGKW01000001">
    <property type="protein sequence ID" value="OTN95807.1"/>
    <property type="molecule type" value="Genomic_DNA"/>
</dbReference>
<evidence type="ECO:0000256" key="1">
    <source>
        <dbReference type="SAM" id="MobiDB-lite"/>
    </source>
</evidence>
<evidence type="ECO:0000259" key="4">
    <source>
        <dbReference type="Pfam" id="PF16555"/>
    </source>
</evidence>
<dbReference type="Proteomes" id="UP000194885">
    <property type="component" value="Unassembled WGS sequence"/>
</dbReference>
<keyword evidence="3" id="KW-0732">Signal</keyword>
<name>A0A242BJW1_ENTFC</name>
<dbReference type="Gene3D" id="2.60.40.740">
    <property type="match status" value="1"/>
</dbReference>
<feature type="domain" description="SpaA-like prealbumin fold" evidence="5">
    <location>
        <begin position="396"/>
        <end position="499"/>
    </location>
</feature>
<evidence type="ECO:0000256" key="3">
    <source>
        <dbReference type="SAM" id="SignalP"/>
    </source>
</evidence>
<evidence type="ECO:0000256" key="2">
    <source>
        <dbReference type="SAM" id="Phobius"/>
    </source>
</evidence>
<organism evidence="6 7">
    <name type="scientific">Enterococcus faecium</name>
    <name type="common">Streptococcus faecium</name>
    <dbReference type="NCBI Taxonomy" id="1352"/>
    <lineage>
        <taxon>Bacteria</taxon>
        <taxon>Bacillati</taxon>
        <taxon>Bacillota</taxon>
        <taxon>Bacilli</taxon>
        <taxon>Lactobacillales</taxon>
        <taxon>Enterococcaceae</taxon>
        <taxon>Enterococcus</taxon>
    </lineage>
</organism>
<dbReference type="Gene3D" id="2.60.40.10">
    <property type="entry name" value="Immunoglobulins"/>
    <property type="match status" value="2"/>
</dbReference>